<feature type="non-terminal residue" evidence="2">
    <location>
        <position position="1"/>
    </location>
</feature>
<dbReference type="OrthoDB" id="2424990at2759"/>
<evidence type="ECO:0000313" key="2">
    <source>
        <dbReference type="EMBL" id="KNZ50125.1"/>
    </source>
</evidence>
<organism evidence="2 3">
    <name type="scientific">Puccinia sorghi</name>
    <dbReference type="NCBI Taxonomy" id="27349"/>
    <lineage>
        <taxon>Eukaryota</taxon>
        <taxon>Fungi</taxon>
        <taxon>Dikarya</taxon>
        <taxon>Basidiomycota</taxon>
        <taxon>Pucciniomycotina</taxon>
        <taxon>Pucciniomycetes</taxon>
        <taxon>Pucciniales</taxon>
        <taxon>Pucciniaceae</taxon>
        <taxon>Puccinia</taxon>
    </lineage>
</organism>
<gene>
    <name evidence="2" type="ORF">VP01_4585g1</name>
</gene>
<evidence type="ECO:0000256" key="1">
    <source>
        <dbReference type="SAM" id="MobiDB-lite"/>
    </source>
</evidence>
<name>A0A0L6UQK9_9BASI</name>
<feature type="compositionally biased region" description="Polar residues" evidence="1">
    <location>
        <begin position="38"/>
        <end position="48"/>
    </location>
</feature>
<feature type="region of interest" description="Disordered" evidence="1">
    <location>
        <begin position="22"/>
        <end position="82"/>
    </location>
</feature>
<dbReference type="STRING" id="27349.A0A0L6UQK9"/>
<dbReference type="VEuPathDB" id="FungiDB:VP01_4585g1"/>
<sequence>TLLTPYYSFPFPESCLKDINPIKKHPHPRNLPPCSRKLSLNPQNQLLRSQKKNRGNDSSEDDASDQIAGHLKKENYLAPAIGPPARGKINGFEMMAINIRNKSPSKINLTPRQMKNQFNTYKDHKIYEKIESMCSDYHSMNEMMGG</sequence>
<dbReference type="Proteomes" id="UP000037035">
    <property type="component" value="Unassembled WGS sequence"/>
</dbReference>
<keyword evidence="3" id="KW-1185">Reference proteome</keyword>
<dbReference type="EMBL" id="LAVV01009707">
    <property type="protein sequence ID" value="KNZ50125.1"/>
    <property type="molecule type" value="Genomic_DNA"/>
</dbReference>
<evidence type="ECO:0000313" key="3">
    <source>
        <dbReference type="Proteomes" id="UP000037035"/>
    </source>
</evidence>
<dbReference type="AlphaFoldDB" id="A0A0L6UQK9"/>
<accession>A0A0L6UQK9</accession>
<protein>
    <submittedName>
        <fullName evidence="2">Uncharacterized protein</fullName>
    </submittedName>
</protein>
<reference evidence="2 3" key="1">
    <citation type="submission" date="2015-08" db="EMBL/GenBank/DDBJ databases">
        <title>Next Generation Sequencing and Analysis of the Genome of Puccinia sorghi L Schw, the Causal Agent of Maize Common Rust.</title>
        <authorList>
            <person name="Rochi L."/>
            <person name="Burguener G."/>
            <person name="Darino M."/>
            <person name="Turjanski A."/>
            <person name="Kreff E."/>
            <person name="Dieguez M.J."/>
            <person name="Sacco F."/>
        </authorList>
    </citation>
    <scope>NUCLEOTIDE SEQUENCE [LARGE SCALE GENOMIC DNA]</scope>
    <source>
        <strain evidence="2 3">RO10H11247</strain>
    </source>
</reference>
<comment type="caution">
    <text evidence="2">The sequence shown here is derived from an EMBL/GenBank/DDBJ whole genome shotgun (WGS) entry which is preliminary data.</text>
</comment>
<proteinExistence type="predicted"/>